<organism evidence="8 9">
    <name type="scientific">Methanorbis rubei</name>
    <dbReference type="NCBI Taxonomy" id="3028300"/>
    <lineage>
        <taxon>Archaea</taxon>
        <taxon>Methanobacteriati</taxon>
        <taxon>Methanobacteriota</taxon>
        <taxon>Stenosarchaea group</taxon>
        <taxon>Methanomicrobia</taxon>
        <taxon>Methanomicrobiales</taxon>
        <taxon>Methanocorpusculaceae</taxon>
        <taxon>Methanorbis</taxon>
    </lineage>
</organism>
<keyword evidence="9" id="KW-1185">Reference proteome</keyword>
<evidence type="ECO:0000259" key="7">
    <source>
        <dbReference type="Pfam" id="PF04024"/>
    </source>
</evidence>
<feature type="transmembrane region" description="Helical" evidence="6">
    <location>
        <begin position="12"/>
        <end position="36"/>
    </location>
</feature>
<dbReference type="InterPro" id="IPR052027">
    <property type="entry name" value="PspC"/>
</dbReference>
<dbReference type="InterPro" id="IPR007168">
    <property type="entry name" value="Phageshock_PspC_N"/>
</dbReference>
<dbReference type="RefSeq" id="WP_338095520.1">
    <property type="nucleotide sequence ID" value="NZ_JAWDKB010000001.1"/>
</dbReference>
<dbReference type="PANTHER" id="PTHR33885">
    <property type="entry name" value="PHAGE SHOCK PROTEIN C"/>
    <property type="match status" value="1"/>
</dbReference>
<evidence type="ECO:0000256" key="6">
    <source>
        <dbReference type="SAM" id="Phobius"/>
    </source>
</evidence>
<keyword evidence="5 6" id="KW-0472">Membrane</keyword>
<evidence type="ECO:0000313" key="9">
    <source>
        <dbReference type="Proteomes" id="UP001283212"/>
    </source>
</evidence>
<name>A0AAE4MGF0_9EURY</name>
<evidence type="ECO:0000256" key="1">
    <source>
        <dbReference type="ARBA" id="ARBA00004162"/>
    </source>
</evidence>
<feature type="transmembrane region" description="Helical" evidence="6">
    <location>
        <begin position="42"/>
        <end position="62"/>
    </location>
</feature>
<feature type="domain" description="Phage shock protein PspC N-terminal" evidence="7">
    <location>
        <begin position="3"/>
        <end position="64"/>
    </location>
</feature>
<sequence length="84" mass="9116">MDKHLYRSASNRWIAGVCGGIAEFTGVPALLIRLLWIGLSIIALPISLLIGILLYIAAIFLLPSSPGRAVQDPNVIDAEFEIKE</sequence>
<evidence type="ECO:0000256" key="5">
    <source>
        <dbReference type="ARBA" id="ARBA00023136"/>
    </source>
</evidence>
<evidence type="ECO:0000256" key="2">
    <source>
        <dbReference type="ARBA" id="ARBA00022475"/>
    </source>
</evidence>
<evidence type="ECO:0000256" key="3">
    <source>
        <dbReference type="ARBA" id="ARBA00022692"/>
    </source>
</evidence>
<dbReference type="GO" id="GO:0005886">
    <property type="term" value="C:plasma membrane"/>
    <property type="evidence" value="ECO:0007669"/>
    <property type="project" value="UniProtKB-SubCell"/>
</dbReference>
<dbReference type="AlphaFoldDB" id="A0AAE4MGF0"/>
<comment type="subcellular location">
    <subcellularLocation>
        <location evidence="1">Cell membrane</location>
        <topology evidence="1">Single-pass membrane protein</topology>
    </subcellularLocation>
</comment>
<dbReference type="EMBL" id="JAWDKB010000001">
    <property type="protein sequence ID" value="MDV0442993.1"/>
    <property type="molecule type" value="Genomic_DNA"/>
</dbReference>
<gene>
    <name evidence="8" type="ORF">McpCs1_03590</name>
</gene>
<comment type="caution">
    <text evidence="8">The sequence shown here is derived from an EMBL/GenBank/DDBJ whole genome shotgun (WGS) entry which is preliminary data.</text>
</comment>
<keyword evidence="2" id="KW-1003">Cell membrane</keyword>
<dbReference type="Pfam" id="PF04024">
    <property type="entry name" value="PspC"/>
    <property type="match status" value="1"/>
</dbReference>
<evidence type="ECO:0000313" key="8">
    <source>
        <dbReference type="EMBL" id="MDV0442993.1"/>
    </source>
</evidence>
<protein>
    <recommendedName>
        <fullName evidence="7">Phage shock protein PspC N-terminal domain-containing protein</fullName>
    </recommendedName>
</protein>
<evidence type="ECO:0000256" key="4">
    <source>
        <dbReference type="ARBA" id="ARBA00022989"/>
    </source>
</evidence>
<proteinExistence type="predicted"/>
<accession>A0AAE4MGF0</accession>
<keyword evidence="4 6" id="KW-1133">Transmembrane helix</keyword>
<reference evidence="8 9" key="1">
    <citation type="submission" date="2023-06" db="EMBL/GenBank/DDBJ databases">
        <title>Genome sequence of Methancorpusculaceae sp. Cs1.</title>
        <authorList>
            <person name="Protasov E."/>
            <person name="Platt K."/>
            <person name="Poehlein A."/>
            <person name="Daniel R."/>
            <person name="Brune A."/>
        </authorList>
    </citation>
    <scope>NUCLEOTIDE SEQUENCE [LARGE SCALE GENOMIC DNA]</scope>
    <source>
        <strain evidence="8 9">Cs1</strain>
    </source>
</reference>
<dbReference type="PANTHER" id="PTHR33885:SF3">
    <property type="entry name" value="PHAGE SHOCK PROTEIN C"/>
    <property type="match status" value="1"/>
</dbReference>
<keyword evidence="3 6" id="KW-0812">Transmembrane</keyword>
<dbReference type="Proteomes" id="UP001283212">
    <property type="component" value="Unassembled WGS sequence"/>
</dbReference>